<accession>D8DUV8</accession>
<dbReference type="Gene3D" id="3.90.550.10">
    <property type="entry name" value="Spore Coat Polysaccharide Biosynthesis Protein SpsA, Chain A"/>
    <property type="match status" value="1"/>
</dbReference>
<dbReference type="EMBL" id="ADWO01000026">
    <property type="protein sequence ID" value="EFI72798.1"/>
    <property type="molecule type" value="Genomic_DNA"/>
</dbReference>
<reference evidence="2 3" key="1">
    <citation type="journal article" date="2010" name="Microb. Ecol.">
        <title>Comparative genome analysis of Prevotella ruminicola and Prevotella bryantii: insights into their environmental niche.</title>
        <authorList>
            <consortium name="North American Consortium for Rumen Bacteria"/>
            <person name="Purushe J."/>
            <person name="Fouts D.E."/>
            <person name="Morrison M."/>
            <person name="White B.A."/>
            <person name="Mackie R.I."/>
            <person name="Coutinho P.M."/>
            <person name="Henrissat B."/>
            <person name="Nelson K.E."/>
        </authorList>
    </citation>
    <scope>NUCLEOTIDE SEQUENCE [LARGE SCALE GENOMIC DNA]</scope>
    <source>
        <strain evidence="2 3">B14</strain>
    </source>
</reference>
<dbReference type="AlphaFoldDB" id="D8DUV8"/>
<dbReference type="GO" id="GO:0016758">
    <property type="term" value="F:hexosyltransferase activity"/>
    <property type="evidence" value="ECO:0007669"/>
    <property type="project" value="UniProtKB-ARBA"/>
</dbReference>
<dbReference type="InterPro" id="IPR029044">
    <property type="entry name" value="Nucleotide-diphossugar_trans"/>
</dbReference>
<evidence type="ECO:0000259" key="1">
    <source>
        <dbReference type="Pfam" id="PF00535"/>
    </source>
</evidence>
<dbReference type="EC" id="2.4.-.-" evidence="2"/>
<keyword evidence="2" id="KW-0328">Glycosyltransferase</keyword>
<protein>
    <submittedName>
        <fullName evidence="2">Glycosyltransferase, group 2 family</fullName>
        <ecNumber evidence="2">2.4.-.-</ecNumber>
    </submittedName>
</protein>
<dbReference type="PANTHER" id="PTHR22916">
    <property type="entry name" value="GLYCOSYLTRANSFERASE"/>
    <property type="match status" value="1"/>
</dbReference>
<dbReference type="Pfam" id="PF00535">
    <property type="entry name" value="Glycos_transf_2"/>
    <property type="match status" value="1"/>
</dbReference>
<dbReference type="PANTHER" id="PTHR22916:SF3">
    <property type="entry name" value="UDP-GLCNAC:BETAGAL BETA-1,3-N-ACETYLGLUCOSAMINYLTRANSFERASE-LIKE PROTEIN 1"/>
    <property type="match status" value="1"/>
</dbReference>
<dbReference type="Proteomes" id="UP000004524">
    <property type="component" value="Unassembled WGS sequence"/>
</dbReference>
<organism evidence="2 3">
    <name type="scientific">Segatella baroniae B14</name>
    <dbReference type="NCBI Taxonomy" id="752555"/>
    <lineage>
        <taxon>Bacteria</taxon>
        <taxon>Pseudomonadati</taxon>
        <taxon>Bacteroidota</taxon>
        <taxon>Bacteroidia</taxon>
        <taxon>Bacteroidales</taxon>
        <taxon>Prevotellaceae</taxon>
        <taxon>Segatella</taxon>
    </lineage>
</organism>
<feature type="domain" description="Glycosyltransferase 2-like" evidence="1">
    <location>
        <begin position="25"/>
        <end position="131"/>
    </location>
</feature>
<gene>
    <name evidence="2" type="ORF">PBR_1861</name>
</gene>
<dbReference type="SUPFAM" id="SSF53448">
    <property type="entry name" value="Nucleotide-diphospho-sugar transferases"/>
    <property type="match status" value="1"/>
</dbReference>
<sequence length="317" mass="37264">MLNLSKSLRKYLQNYKISKMNKVNILLSSYNGERYIKEMIDSLLAQENVEIDLLVRDDGSTDNTPKILDEYQSKDQLTWYQGKNLKPAHSFMQLVKDSHDADYYAFADEDDYWKPEKVSTGVEAIKPYDDIPALYFSRTQLTDENLNPIPGPIINPKLTFGESLVYEFIPGCTMVFNKKLRDIINLYTPSYIPMHDVWIYSVALAVGAKIVFDPNSYILYRQHSSNTIGQGQGEMHEWKRRYHRFVYSEHSRYRRAQEIWNGYNQMMCNENKDILKKFIDAKQSIVKRCKLIQDSRLEPSEKSVWRLFKIATLLNIY</sequence>
<keyword evidence="3" id="KW-1185">Reference proteome</keyword>
<name>D8DUV8_9BACT</name>
<proteinExistence type="predicted"/>
<dbReference type="InterPro" id="IPR001173">
    <property type="entry name" value="Glyco_trans_2-like"/>
</dbReference>
<comment type="caution">
    <text evidence="2">The sequence shown here is derived from an EMBL/GenBank/DDBJ whole genome shotgun (WGS) entry which is preliminary data.</text>
</comment>
<dbReference type="CDD" id="cd04196">
    <property type="entry name" value="GT_2_like_d"/>
    <property type="match status" value="1"/>
</dbReference>
<evidence type="ECO:0000313" key="3">
    <source>
        <dbReference type="Proteomes" id="UP000004524"/>
    </source>
</evidence>
<evidence type="ECO:0000313" key="2">
    <source>
        <dbReference type="EMBL" id="EFI72798.1"/>
    </source>
</evidence>
<keyword evidence="2" id="KW-0808">Transferase</keyword>